<proteinExistence type="predicted"/>
<organism evidence="1 2">
    <name type="scientific">Methylomonas koyamae</name>
    <dbReference type="NCBI Taxonomy" id="702114"/>
    <lineage>
        <taxon>Bacteria</taxon>
        <taxon>Pseudomonadati</taxon>
        <taxon>Pseudomonadota</taxon>
        <taxon>Gammaproteobacteria</taxon>
        <taxon>Methylococcales</taxon>
        <taxon>Methylococcaceae</taxon>
        <taxon>Methylomonas</taxon>
    </lineage>
</organism>
<dbReference type="AlphaFoldDB" id="A0AA91D9P7"/>
<dbReference type="Proteomes" id="UP000077734">
    <property type="component" value="Unassembled WGS sequence"/>
</dbReference>
<sequence>MDCRFEVTANFQPIATHIVEVGFFCGSAWGKLRITRIGIEQTGSAQAAKQSLKGVFVHNLPFIR</sequence>
<evidence type="ECO:0000313" key="2">
    <source>
        <dbReference type="Proteomes" id="UP000077734"/>
    </source>
</evidence>
<evidence type="ECO:0000313" key="1">
    <source>
        <dbReference type="EMBL" id="OAI22793.1"/>
    </source>
</evidence>
<reference evidence="1 2" key="1">
    <citation type="submission" date="2016-03" db="EMBL/GenBank/DDBJ databases">
        <authorList>
            <person name="Heylen K."/>
            <person name="De Vos P."/>
            <person name="Vekeman B."/>
        </authorList>
    </citation>
    <scope>NUCLEOTIDE SEQUENCE [LARGE SCALE GENOMIC DNA]</scope>
    <source>
        <strain evidence="1 2">R-49807</strain>
    </source>
</reference>
<name>A0AA91D9P7_9GAMM</name>
<keyword evidence="2" id="KW-1185">Reference proteome</keyword>
<dbReference type="EMBL" id="LUUL01000117">
    <property type="protein sequence ID" value="OAI22793.1"/>
    <property type="molecule type" value="Genomic_DNA"/>
</dbReference>
<gene>
    <name evidence="1" type="ORF">A1356_18840</name>
</gene>
<accession>A0AA91D9P7</accession>
<comment type="caution">
    <text evidence="1">The sequence shown here is derived from an EMBL/GenBank/DDBJ whole genome shotgun (WGS) entry which is preliminary data.</text>
</comment>
<protein>
    <submittedName>
        <fullName evidence="1">Uncharacterized protein</fullName>
    </submittedName>
</protein>